<dbReference type="SMART" id="SM01037">
    <property type="entry name" value="Bet_v_1"/>
    <property type="match status" value="1"/>
</dbReference>
<dbReference type="KEGG" id="ath:AT1G30990"/>
<evidence type="ECO:0000313" key="4">
    <source>
        <dbReference type="EMBL" id="CAA0258867.1"/>
    </source>
</evidence>
<dbReference type="GO" id="GO:0006952">
    <property type="term" value="P:defense response"/>
    <property type="evidence" value="ECO:0007669"/>
    <property type="project" value="InterPro"/>
</dbReference>
<dbReference type="Proteomes" id="UP000516314">
    <property type="component" value="Chromosome 1"/>
</dbReference>
<evidence type="ECO:0000313" key="7">
    <source>
        <dbReference type="Proteomes" id="UP000516314"/>
    </source>
</evidence>
<dbReference type="CDD" id="cd07816">
    <property type="entry name" value="Bet_v1-like"/>
    <property type="match status" value="1"/>
</dbReference>
<organism evidence="4 6">
    <name type="scientific">Arabidopsis thaliana</name>
    <name type="common">Mouse-ear cress</name>
    <dbReference type="NCBI Taxonomy" id="3702"/>
    <lineage>
        <taxon>Eukaryota</taxon>
        <taxon>Viridiplantae</taxon>
        <taxon>Streptophyta</taxon>
        <taxon>Embryophyta</taxon>
        <taxon>Tracheophyta</taxon>
        <taxon>Spermatophyta</taxon>
        <taxon>Magnoliopsida</taxon>
        <taxon>eudicotyledons</taxon>
        <taxon>Gunneridae</taxon>
        <taxon>Pentapetalae</taxon>
        <taxon>rosids</taxon>
        <taxon>malvids</taxon>
        <taxon>Brassicales</taxon>
        <taxon>Brassicaceae</taxon>
        <taxon>Camelineae</taxon>
        <taxon>Arabidopsis</taxon>
    </lineage>
</organism>
<reference evidence="4 6" key="1">
    <citation type="submission" date="2019-12" db="EMBL/GenBank/DDBJ databases">
        <authorList>
            <person name="Jiao W.-B."/>
            <person name="Schneeberger K."/>
        </authorList>
    </citation>
    <scope>NUCLEOTIDE SEQUENCE [LARGE SCALE GENOMIC DNA]</scope>
    <source>
        <strain evidence="6">cv. C24</strain>
    </source>
</reference>
<dbReference type="OMA" id="FKERIEM"/>
<dbReference type="InterPro" id="IPR000916">
    <property type="entry name" value="Bet_v_I/MLP"/>
</dbReference>
<gene>
    <name evidence="3" type="ordered locus">At1g30990</name>
    <name evidence="5" type="ORF">AT9943_LOCUS2609</name>
    <name evidence="4" type="ORF">C24_LOCUS3063</name>
</gene>
<sequence>MAMSGTYMTDVPLNGSAEKHYKLWSSETHRIPDTIGHLIQGVILHEGDWDSHGSIKTWKYNLDGKEEEFKERTEIDEEKMAVTMTALDGQVMEELKVYIPNLQFIPESQNACVCKVSVKWEKRTEDSEPAKFYKFLEKMIADSDDHILHNQE</sequence>
<dbReference type="GeneID" id="839985"/>
<reference evidence="5 7" key="2">
    <citation type="submission" date="2020-09" db="EMBL/GenBank/DDBJ databases">
        <authorList>
            <person name="Ashkenazy H."/>
        </authorList>
    </citation>
    <scope>NUCLEOTIDE SEQUENCE [LARGE SCALE GENOMIC DNA]</scope>
    <source>
        <strain evidence="7">cv. Cdm-0</strain>
    </source>
</reference>
<name>A0A5S9WGM4_ARATH</name>
<dbReference type="ExpressionAtlas" id="A0A5S9WGM4">
    <property type="expression patterns" value="baseline and differential"/>
</dbReference>
<dbReference type="InterPro" id="IPR052006">
    <property type="entry name" value="MLP-like"/>
</dbReference>
<dbReference type="Gene3D" id="3.30.530.20">
    <property type="match status" value="1"/>
</dbReference>
<evidence type="ECO:0000313" key="6">
    <source>
        <dbReference type="Proteomes" id="UP000434276"/>
    </source>
</evidence>
<dbReference type="EMBL" id="CACSHJ010000087">
    <property type="protein sequence ID" value="CAA0258867.1"/>
    <property type="molecule type" value="Genomic_DNA"/>
</dbReference>
<dbReference type="PANTHER" id="PTHR31338:SF19">
    <property type="entry name" value="F17F8.9-RELATED"/>
    <property type="match status" value="1"/>
</dbReference>
<evidence type="ECO:0000313" key="5">
    <source>
        <dbReference type="EMBL" id="CAD5314151.1"/>
    </source>
</evidence>
<feature type="domain" description="Bet v I/Major latex protein" evidence="2">
    <location>
        <begin position="2"/>
        <end position="150"/>
    </location>
</feature>
<accession>A0A5S9WGM4</accession>
<dbReference type="SMR" id="A0A5S9WGM4"/>
<evidence type="ECO:0000259" key="2">
    <source>
        <dbReference type="SMART" id="SM01037"/>
    </source>
</evidence>
<dbReference type="OrthoDB" id="1072116at2759"/>
<dbReference type="Araport" id="AT1G30990"/>
<comment type="similarity">
    <text evidence="1">Belongs to the MLP family.</text>
</comment>
<dbReference type="PANTHER" id="PTHR31338">
    <property type="entry name" value="POLYKETIDE CYCLASE/DEHYDRASE AND LIPID TRANSPORT SUPERFAMILY PROTEIN"/>
    <property type="match status" value="1"/>
</dbReference>
<dbReference type="SUPFAM" id="SSF55961">
    <property type="entry name" value="Bet v1-like"/>
    <property type="match status" value="1"/>
</dbReference>
<dbReference type="Pfam" id="PF00407">
    <property type="entry name" value="Bet_v_1"/>
    <property type="match status" value="1"/>
</dbReference>
<proteinExistence type="inferred from homology"/>
<dbReference type="AlphaFoldDB" id="A0A5S9WGM4"/>
<dbReference type="Proteomes" id="UP000434276">
    <property type="component" value="Unassembled WGS sequence"/>
</dbReference>
<protein>
    <submittedName>
        <fullName evidence="5">(thale cress) hypothetical protein</fullName>
    </submittedName>
</protein>
<dbReference type="InterPro" id="IPR023393">
    <property type="entry name" value="START-like_dom_sf"/>
</dbReference>
<evidence type="ECO:0000313" key="3">
    <source>
        <dbReference type="Araport" id="AT1G30990"/>
    </source>
</evidence>
<evidence type="ECO:0000256" key="1">
    <source>
        <dbReference type="ARBA" id="ARBA00038242"/>
    </source>
</evidence>
<dbReference type="EMBL" id="LR881466">
    <property type="protein sequence ID" value="CAD5314151.1"/>
    <property type="molecule type" value="Genomic_DNA"/>
</dbReference>